<dbReference type="GO" id="GO:0005874">
    <property type="term" value="C:microtubule"/>
    <property type="evidence" value="ECO:0007669"/>
    <property type="project" value="TreeGrafter"/>
</dbReference>
<gene>
    <name evidence="3" type="ORF">LSALG_LOCUS21541</name>
</gene>
<dbReference type="Proteomes" id="UP001177003">
    <property type="component" value="Chromosome 4"/>
</dbReference>
<feature type="transmembrane region" description="Helical" evidence="1">
    <location>
        <begin position="34"/>
        <end position="56"/>
    </location>
</feature>
<dbReference type="PANTHER" id="PTHR11566">
    <property type="entry name" value="DYNAMIN"/>
    <property type="match status" value="1"/>
</dbReference>
<keyword evidence="4" id="KW-1185">Reference proteome</keyword>
<dbReference type="GO" id="GO:0005737">
    <property type="term" value="C:cytoplasm"/>
    <property type="evidence" value="ECO:0007669"/>
    <property type="project" value="TreeGrafter"/>
</dbReference>
<reference evidence="3" key="1">
    <citation type="submission" date="2023-04" db="EMBL/GenBank/DDBJ databases">
        <authorList>
            <person name="Vijverberg K."/>
            <person name="Xiong W."/>
            <person name="Schranz E."/>
        </authorList>
    </citation>
    <scope>NUCLEOTIDE SEQUENCE</scope>
</reference>
<feature type="domain" description="Dynamin GTPase" evidence="2">
    <location>
        <begin position="46"/>
        <end position="250"/>
    </location>
</feature>
<accession>A0AA35YX37</accession>
<evidence type="ECO:0000256" key="1">
    <source>
        <dbReference type="SAM" id="Phobius"/>
    </source>
</evidence>
<dbReference type="InterPro" id="IPR027417">
    <property type="entry name" value="P-loop_NTPase"/>
</dbReference>
<dbReference type="InterPro" id="IPR022812">
    <property type="entry name" value="Dynamin"/>
</dbReference>
<keyword evidence="1" id="KW-1133">Transmembrane helix</keyword>
<keyword evidence="1" id="KW-0472">Membrane</keyword>
<evidence type="ECO:0000259" key="2">
    <source>
        <dbReference type="SMART" id="SM00053"/>
    </source>
</evidence>
<organism evidence="3 4">
    <name type="scientific">Lactuca saligna</name>
    <name type="common">Willowleaf lettuce</name>
    <dbReference type="NCBI Taxonomy" id="75948"/>
    <lineage>
        <taxon>Eukaryota</taxon>
        <taxon>Viridiplantae</taxon>
        <taxon>Streptophyta</taxon>
        <taxon>Embryophyta</taxon>
        <taxon>Tracheophyta</taxon>
        <taxon>Spermatophyta</taxon>
        <taxon>Magnoliopsida</taxon>
        <taxon>eudicotyledons</taxon>
        <taxon>Gunneridae</taxon>
        <taxon>Pentapetalae</taxon>
        <taxon>asterids</taxon>
        <taxon>campanulids</taxon>
        <taxon>Asterales</taxon>
        <taxon>Asteraceae</taxon>
        <taxon>Cichorioideae</taxon>
        <taxon>Cichorieae</taxon>
        <taxon>Lactucinae</taxon>
        <taxon>Lactuca</taxon>
    </lineage>
</organism>
<dbReference type="SMART" id="SM00053">
    <property type="entry name" value="DYNc"/>
    <property type="match status" value="1"/>
</dbReference>
<dbReference type="AlphaFoldDB" id="A0AA35YX37"/>
<proteinExistence type="predicted"/>
<evidence type="ECO:0000313" key="3">
    <source>
        <dbReference type="EMBL" id="CAI9281870.1"/>
    </source>
</evidence>
<dbReference type="Gene3D" id="3.40.50.300">
    <property type="entry name" value="P-loop containing nucleotide triphosphate hydrolases"/>
    <property type="match status" value="1"/>
</dbReference>
<evidence type="ECO:0000313" key="4">
    <source>
        <dbReference type="Proteomes" id="UP001177003"/>
    </source>
</evidence>
<dbReference type="GO" id="GO:0005525">
    <property type="term" value="F:GTP binding"/>
    <property type="evidence" value="ECO:0007669"/>
    <property type="project" value="InterPro"/>
</dbReference>
<keyword evidence="1" id="KW-0812">Transmembrane</keyword>
<dbReference type="GO" id="GO:0016020">
    <property type="term" value="C:membrane"/>
    <property type="evidence" value="ECO:0007669"/>
    <property type="project" value="TreeGrafter"/>
</dbReference>
<dbReference type="PANTHER" id="PTHR11566:SF188">
    <property type="entry name" value="DYNAMIN CENTRAL DOMAIN-CONTAINING PROTEIN-RELATED"/>
    <property type="match status" value="1"/>
</dbReference>
<dbReference type="InterPro" id="IPR001401">
    <property type="entry name" value="Dynamin_GTPase"/>
</dbReference>
<dbReference type="EMBL" id="OX465080">
    <property type="protein sequence ID" value="CAI9281870.1"/>
    <property type="molecule type" value="Genomic_DNA"/>
</dbReference>
<sequence length="266" mass="29257">MGVVTLLALRNVPPDVFRSVAVVGGRNPEIGFDAIFSAETFVSALVVGFIAAPFLVSPAPFIRDMLFYLTATLGMDNGGKLKCCGCEVQNETGIVTRPLVLLLYKIEEGKEYAEFAQIPRKWFTDFASLRKEFADETNRVTGHTKHISSVPMYLSIYSPNGNTFHLHKDNKPADLFDITSDLSLIIASGPYTTTDNLFFEPLSDLLAYAQRKQPKLPILLLQLSPDEILIKSTEVIGQRIKKVDRDTNTSATIIALASGLSESNVP</sequence>
<dbReference type="Gene3D" id="3.60.21.60">
    <property type="match status" value="1"/>
</dbReference>
<dbReference type="GO" id="GO:0003924">
    <property type="term" value="F:GTPase activity"/>
    <property type="evidence" value="ECO:0007669"/>
    <property type="project" value="InterPro"/>
</dbReference>
<dbReference type="GO" id="GO:0008017">
    <property type="term" value="F:microtubule binding"/>
    <property type="evidence" value="ECO:0007669"/>
    <property type="project" value="TreeGrafter"/>
</dbReference>
<name>A0AA35YX37_LACSI</name>
<protein>
    <recommendedName>
        <fullName evidence="2">Dynamin GTPase domain-containing protein</fullName>
    </recommendedName>
</protein>